<gene>
    <name evidence="1" type="ORF">K227x_13810</name>
</gene>
<organism evidence="1 2">
    <name type="scientific">Rubripirellula lacrimiformis</name>
    <dbReference type="NCBI Taxonomy" id="1930273"/>
    <lineage>
        <taxon>Bacteria</taxon>
        <taxon>Pseudomonadati</taxon>
        <taxon>Planctomycetota</taxon>
        <taxon>Planctomycetia</taxon>
        <taxon>Pirellulales</taxon>
        <taxon>Pirellulaceae</taxon>
        <taxon>Rubripirellula</taxon>
    </lineage>
</organism>
<dbReference type="AlphaFoldDB" id="A0A517N798"/>
<evidence type="ECO:0000313" key="2">
    <source>
        <dbReference type="Proteomes" id="UP000318538"/>
    </source>
</evidence>
<name>A0A517N798_9BACT</name>
<dbReference type="Proteomes" id="UP000318538">
    <property type="component" value="Chromosome"/>
</dbReference>
<dbReference type="EMBL" id="CP036525">
    <property type="protein sequence ID" value="QDT03002.1"/>
    <property type="molecule type" value="Genomic_DNA"/>
</dbReference>
<reference evidence="1 2" key="1">
    <citation type="submission" date="2019-02" db="EMBL/GenBank/DDBJ databases">
        <title>Deep-cultivation of Planctomycetes and their phenomic and genomic characterization uncovers novel biology.</title>
        <authorList>
            <person name="Wiegand S."/>
            <person name="Jogler M."/>
            <person name="Boedeker C."/>
            <person name="Pinto D."/>
            <person name="Vollmers J."/>
            <person name="Rivas-Marin E."/>
            <person name="Kohn T."/>
            <person name="Peeters S.H."/>
            <person name="Heuer A."/>
            <person name="Rast P."/>
            <person name="Oberbeckmann S."/>
            <person name="Bunk B."/>
            <person name="Jeske O."/>
            <person name="Meyerdierks A."/>
            <person name="Storesund J.E."/>
            <person name="Kallscheuer N."/>
            <person name="Luecker S."/>
            <person name="Lage O.M."/>
            <person name="Pohl T."/>
            <person name="Merkel B.J."/>
            <person name="Hornburger P."/>
            <person name="Mueller R.-W."/>
            <person name="Bruemmer F."/>
            <person name="Labrenz M."/>
            <person name="Spormann A.M."/>
            <person name="Op den Camp H."/>
            <person name="Overmann J."/>
            <person name="Amann R."/>
            <person name="Jetten M.S.M."/>
            <person name="Mascher T."/>
            <person name="Medema M.H."/>
            <person name="Devos D.P."/>
            <person name="Kaster A.-K."/>
            <person name="Ovreas L."/>
            <person name="Rohde M."/>
            <person name="Galperin M.Y."/>
            <person name="Jogler C."/>
        </authorList>
    </citation>
    <scope>NUCLEOTIDE SEQUENCE [LARGE SCALE GENOMIC DNA]</scope>
    <source>
        <strain evidence="1 2">K22_7</strain>
    </source>
</reference>
<evidence type="ECO:0000313" key="1">
    <source>
        <dbReference type="EMBL" id="QDT03002.1"/>
    </source>
</evidence>
<keyword evidence="2" id="KW-1185">Reference proteome</keyword>
<proteinExistence type="predicted"/>
<accession>A0A517N798</accession>
<protein>
    <submittedName>
        <fullName evidence="1">Uncharacterized protein</fullName>
    </submittedName>
</protein>
<sequence>MEKKCRLRLYQAAPERVPGRRGRTLSFSHDPYQTSIVSQSEKRLQPSPGKIPRHIQDRRLLANRLIVNDNSIRISLDPLPAEATPTLLSQCQCVDALFDLAMNLFQTLFQFQIRSVQTSHFDASFFDLLS</sequence>
<dbReference type="KEGG" id="rlc:K227x_13810"/>